<dbReference type="PIRSF" id="PIRSF028451">
    <property type="entry name" value="UCP028451"/>
    <property type="match status" value="1"/>
</dbReference>
<dbReference type="PANTHER" id="PTHR36452:SF1">
    <property type="entry name" value="DUF2461 DOMAIN-CONTAINING PROTEIN"/>
    <property type="match status" value="1"/>
</dbReference>
<name>A0A5B2X6J1_9PSEU</name>
<dbReference type="OrthoDB" id="9794241at2"/>
<reference evidence="1 2" key="1">
    <citation type="submission" date="2019-09" db="EMBL/GenBank/DDBJ databases">
        <title>Goodfellowia gen. nov., a new genus of the Pseudonocardineae related to Actinoalloteichus, containing Goodfellowia coeruleoviolacea gen. nov., comb. nov. gen. nov., comb. nov.</title>
        <authorList>
            <person name="Labeda D."/>
        </authorList>
    </citation>
    <scope>NUCLEOTIDE SEQUENCE [LARGE SCALE GENOMIC DNA]</scope>
    <source>
        <strain evidence="1 2">AN110305</strain>
    </source>
</reference>
<comment type="caution">
    <text evidence="1">The sequence shown here is derived from an EMBL/GenBank/DDBJ whole genome shotgun (WGS) entry which is preliminary data.</text>
</comment>
<protein>
    <submittedName>
        <fullName evidence="1">DUF2461 domain-containing protein</fullName>
    </submittedName>
</protein>
<organism evidence="1 2">
    <name type="scientific">Solihabitans fulvus</name>
    <dbReference type="NCBI Taxonomy" id="1892852"/>
    <lineage>
        <taxon>Bacteria</taxon>
        <taxon>Bacillati</taxon>
        <taxon>Actinomycetota</taxon>
        <taxon>Actinomycetes</taxon>
        <taxon>Pseudonocardiales</taxon>
        <taxon>Pseudonocardiaceae</taxon>
        <taxon>Solihabitans</taxon>
    </lineage>
</organism>
<dbReference type="PANTHER" id="PTHR36452">
    <property type="entry name" value="CHROMOSOME 12, WHOLE GENOME SHOTGUN SEQUENCE"/>
    <property type="match status" value="1"/>
</dbReference>
<dbReference type="AlphaFoldDB" id="A0A5B2X6J1"/>
<proteinExistence type="predicted"/>
<dbReference type="InterPro" id="IPR015996">
    <property type="entry name" value="UCP028451"/>
</dbReference>
<sequence length="217" mass="24552">MTFTGFGEHAVDFFDGLGADNSKAYWDDNRDTYQSDVRAPMEALLAELEQEFGPGKVFRPFRDVRFSKDKTPYKEHCGGVVEQGRGGGAYYVQVSSEGLMVGGGSFAMAGDQLARFRAAVAEDRRGGVLEGLLATLAKAGWEVRGDQLKTRPRGYDADHPRIELLRRRRLYAVKIWEPDDALHERATLDRVRKGWRALRPFNEWCVDHIGLSDKPWR</sequence>
<evidence type="ECO:0000313" key="1">
    <source>
        <dbReference type="EMBL" id="KAA2258751.1"/>
    </source>
</evidence>
<dbReference type="InterPro" id="IPR012808">
    <property type="entry name" value="CHP02453"/>
</dbReference>
<evidence type="ECO:0000313" key="2">
    <source>
        <dbReference type="Proteomes" id="UP000323454"/>
    </source>
</evidence>
<dbReference type="Pfam" id="PF09365">
    <property type="entry name" value="DUF2461"/>
    <property type="match status" value="1"/>
</dbReference>
<dbReference type="RefSeq" id="WP_149851750.1">
    <property type="nucleotide sequence ID" value="NZ_VUOB01000041.1"/>
</dbReference>
<dbReference type="Proteomes" id="UP000323454">
    <property type="component" value="Unassembled WGS sequence"/>
</dbReference>
<dbReference type="NCBIfam" id="TIGR02453">
    <property type="entry name" value="TIGR02453 family protein"/>
    <property type="match status" value="1"/>
</dbReference>
<accession>A0A5B2X6J1</accession>
<keyword evidence="2" id="KW-1185">Reference proteome</keyword>
<reference evidence="1 2" key="2">
    <citation type="submission" date="2019-09" db="EMBL/GenBank/DDBJ databases">
        <authorList>
            <person name="Jin C."/>
        </authorList>
    </citation>
    <scope>NUCLEOTIDE SEQUENCE [LARGE SCALE GENOMIC DNA]</scope>
    <source>
        <strain evidence="1 2">AN110305</strain>
    </source>
</reference>
<gene>
    <name evidence="1" type="ORF">F0L68_23255</name>
</gene>
<dbReference type="EMBL" id="VUOB01000041">
    <property type="protein sequence ID" value="KAA2258751.1"/>
    <property type="molecule type" value="Genomic_DNA"/>
</dbReference>